<dbReference type="AlphaFoldDB" id="A0A392RCA8"/>
<accession>A0A392RCA8</accession>
<protein>
    <submittedName>
        <fullName evidence="1">Uncharacterized protein</fullName>
    </submittedName>
</protein>
<keyword evidence="2" id="KW-1185">Reference proteome</keyword>
<evidence type="ECO:0000313" key="1">
    <source>
        <dbReference type="EMBL" id="MCI33420.1"/>
    </source>
</evidence>
<dbReference type="Proteomes" id="UP000265520">
    <property type="component" value="Unassembled WGS sequence"/>
</dbReference>
<comment type="caution">
    <text evidence="1">The sequence shown here is derived from an EMBL/GenBank/DDBJ whole genome shotgun (WGS) entry which is preliminary data.</text>
</comment>
<sequence length="58" mass="6165">MTSSPLLGTGIEIRAVSSRFFLFDPLEEGSSTTSCGKGSGTVVDGERLFFSLAFKMKA</sequence>
<reference evidence="1 2" key="1">
    <citation type="journal article" date="2018" name="Front. Plant Sci.">
        <title>Red Clover (Trifolium pratense) and Zigzag Clover (T. medium) - A Picture of Genomic Similarities and Differences.</title>
        <authorList>
            <person name="Dluhosova J."/>
            <person name="Istvanek J."/>
            <person name="Nedelnik J."/>
            <person name="Repkova J."/>
        </authorList>
    </citation>
    <scope>NUCLEOTIDE SEQUENCE [LARGE SCALE GENOMIC DNA]</scope>
    <source>
        <strain evidence="2">cv. 10/8</strain>
        <tissue evidence="1">Leaf</tissue>
    </source>
</reference>
<name>A0A392RCA8_9FABA</name>
<proteinExistence type="predicted"/>
<dbReference type="EMBL" id="LXQA010204264">
    <property type="protein sequence ID" value="MCI33420.1"/>
    <property type="molecule type" value="Genomic_DNA"/>
</dbReference>
<organism evidence="1 2">
    <name type="scientific">Trifolium medium</name>
    <dbReference type="NCBI Taxonomy" id="97028"/>
    <lineage>
        <taxon>Eukaryota</taxon>
        <taxon>Viridiplantae</taxon>
        <taxon>Streptophyta</taxon>
        <taxon>Embryophyta</taxon>
        <taxon>Tracheophyta</taxon>
        <taxon>Spermatophyta</taxon>
        <taxon>Magnoliopsida</taxon>
        <taxon>eudicotyledons</taxon>
        <taxon>Gunneridae</taxon>
        <taxon>Pentapetalae</taxon>
        <taxon>rosids</taxon>
        <taxon>fabids</taxon>
        <taxon>Fabales</taxon>
        <taxon>Fabaceae</taxon>
        <taxon>Papilionoideae</taxon>
        <taxon>50 kb inversion clade</taxon>
        <taxon>NPAAA clade</taxon>
        <taxon>Hologalegina</taxon>
        <taxon>IRL clade</taxon>
        <taxon>Trifolieae</taxon>
        <taxon>Trifolium</taxon>
    </lineage>
</organism>
<evidence type="ECO:0000313" key="2">
    <source>
        <dbReference type="Proteomes" id="UP000265520"/>
    </source>
</evidence>